<keyword evidence="7" id="KW-0067">ATP-binding</keyword>
<sequence length="432" mass="46321">MAGFPVGSARAWLSDTDVVPERMPLSNAKRVVVKVGTAVVSNSDGTLALSRLGALVEQLRGLKDQGRQVILVSSGAVGLGRLRLGLAKDVVANPANVIDRQACAAAGQGILMSTYDMLFQRLGLTCAQVLITQGDFLSRQRYSYLTDTLDRLTSLGVIPIINENDVVTGCHELDTQRVFSDNDKLSALLAAGSDADGLALLTDVEAVFTKPPDQEGAERIKVYNSLTAVEIGEKSSMGRGGMASKIGAARVAALGGVHTVVASGYDLDNIAKVFAGADVGTLFPASARPNKRQRWLTFATVSEGKIRVKAAAKDRLISSSAAQALLANDLVNIYGDFPDRAVVTVEDQDGVEFARGMVQMSADNMRKEVQVRRDERTRRGEWSGRAKWRREKGNGREKEGEHGGQGEGGRKEERRQVVAGEKGGRRRGKDQG</sequence>
<evidence type="ECO:0000256" key="1">
    <source>
        <dbReference type="ARBA" id="ARBA00022490"/>
    </source>
</evidence>
<feature type="domain" description="Aspartate/glutamate/uridylate kinase" evidence="9">
    <location>
        <begin position="29"/>
        <end position="261"/>
    </location>
</feature>
<evidence type="ECO:0000256" key="5">
    <source>
        <dbReference type="ARBA" id="ARBA00022741"/>
    </source>
</evidence>
<keyword evidence="1" id="KW-0963">Cytoplasm</keyword>
<keyword evidence="5" id="KW-0547">Nucleotide-binding</keyword>
<dbReference type="GO" id="GO:0005524">
    <property type="term" value="F:ATP binding"/>
    <property type="evidence" value="ECO:0007669"/>
    <property type="project" value="UniProtKB-KW"/>
</dbReference>
<dbReference type="RefSeq" id="XP_005825862.1">
    <property type="nucleotide sequence ID" value="XM_005825805.1"/>
</dbReference>
<dbReference type="EnsemblProtists" id="EKX38882">
    <property type="protein sequence ID" value="EKX38882"/>
    <property type="gene ID" value="GUITHDRAFT_143893"/>
</dbReference>
<dbReference type="EMBL" id="JH993044">
    <property type="protein sequence ID" value="EKX38882.1"/>
    <property type="molecule type" value="Genomic_DNA"/>
</dbReference>
<dbReference type="InterPro" id="IPR011529">
    <property type="entry name" value="Glu_5kinase"/>
</dbReference>
<dbReference type="CDD" id="cd21157">
    <property type="entry name" value="PUA_G5K"/>
    <property type="match status" value="1"/>
</dbReference>
<keyword evidence="13" id="KW-1185">Reference proteome</keyword>
<dbReference type="InterPro" id="IPR036393">
    <property type="entry name" value="AceGlu_kinase-like_sf"/>
</dbReference>
<feature type="domain" description="PUA" evidence="10">
    <location>
        <begin position="304"/>
        <end position="367"/>
    </location>
</feature>
<feature type="region of interest" description="Disordered" evidence="8">
    <location>
        <begin position="365"/>
        <end position="432"/>
    </location>
</feature>
<reference evidence="12" key="3">
    <citation type="submission" date="2015-06" db="UniProtKB">
        <authorList>
            <consortium name="EnsemblProtists"/>
        </authorList>
    </citation>
    <scope>IDENTIFICATION</scope>
</reference>
<evidence type="ECO:0000313" key="12">
    <source>
        <dbReference type="EnsemblProtists" id="EKX38882"/>
    </source>
</evidence>
<keyword evidence="4" id="KW-0808">Transferase</keyword>
<dbReference type="GeneID" id="17295666"/>
<dbReference type="OrthoDB" id="1934954at2759"/>
<reference evidence="13" key="2">
    <citation type="submission" date="2012-11" db="EMBL/GenBank/DDBJ databases">
        <authorList>
            <person name="Kuo A."/>
            <person name="Curtis B.A."/>
            <person name="Tanifuji G."/>
            <person name="Burki F."/>
            <person name="Gruber A."/>
            <person name="Irimia M."/>
            <person name="Maruyama S."/>
            <person name="Arias M.C."/>
            <person name="Ball S.G."/>
            <person name="Gile G.H."/>
            <person name="Hirakawa Y."/>
            <person name="Hopkins J.F."/>
            <person name="Rensing S.A."/>
            <person name="Schmutz J."/>
            <person name="Symeonidi A."/>
            <person name="Elias M."/>
            <person name="Eveleigh R.J."/>
            <person name="Herman E.K."/>
            <person name="Klute M.J."/>
            <person name="Nakayama T."/>
            <person name="Obornik M."/>
            <person name="Reyes-Prieto A."/>
            <person name="Armbrust E.V."/>
            <person name="Aves S.J."/>
            <person name="Beiko R.G."/>
            <person name="Coutinho P."/>
            <person name="Dacks J.B."/>
            <person name="Durnford D.G."/>
            <person name="Fast N.M."/>
            <person name="Green B.R."/>
            <person name="Grisdale C."/>
            <person name="Hempe F."/>
            <person name="Henrissat B."/>
            <person name="Hoppner M.P."/>
            <person name="Ishida K.-I."/>
            <person name="Kim E."/>
            <person name="Koreny L."/>
            <person name="Kroth P.G."/>
            <person name="Liu Y."/>
            <person name="Malik S.-B."/>
            <person name="Maier U.G."/>
            <person name="McRose D."/>
            <person name="Mock T."/>
            <person name="Neilson J.A."/>
            <person name="Onodera N.T."/>
            <person name="Poole A.M."/>
            <person name="Pritham E.J."/>
            <person name="Richards T.A."/>
            <person name="Rocap G."/>
            <person name="Roy S.W."/>
            <person name="Sarai C."/>
            <person name="Schaack S."/>
            <person name="Shirato S."/>
            <person name="Slamovits C.H."/>
            <person name="Spencer D.F."/>
            <person name="Suzuki S."/>
            <person name="Worden A.Z."/>
            <person name="Zauner S."/>
            <person name="Barry K."/>
            <person name="Bell C."/>
            <person name="Bharti A.K."/>
            <person name="Crow J.A."/>
            <person name="Grimwood J."/>
            <person name="Kramer R."/>
            <person name="Lindquist E."/>
            <person name="Lucas S."/>
            <person name="Salamov A."/>
            <person name="McFadden G.I."/>
            <person name="Lane C.E."/>
            <person name="Keeling P.J."/>
            <person name="Gray M.W."/>
            <person name="Grigoriev I.V."/>
            <person name="Archibald J.M."/>
        </authorList>
    </citation>
    <scope>NUCLEOTIDE SEQUENCE</scope>
    <source>
        <strain evidence="13">CCMP2712</strain>
    </source>
</reference>
<dbReference type="PANTHER" id="PTHR11063">
    <property type="entry name" value="GLUTAMATE SEMIALDEHYDE DEHYDROGENASE"/>
    <property type="match status" value="1"/>
</dbReference>
<dbReference type="InterPro" id="IPR001048">
    <property type="entry name" value="Asp/Glu/Uridylate_kinase"/>
</dbReference>
<feature type="compositionally biased region" description="Basic and acidic residues" evidence="8">
    <location>
        <begin position="365"/>
        <end position="384"/>
    </location>
</feature>
<dbReference type="OMA" id="HGYVASQ"/>
<accession>L1IS27</accession>
<dbReference type="CDD" id="cd04242">
    <property type="entry name" value="AAK_G5K_ProB"/>
    <property type="match status" value="1"/>
</dbReference>
<evidence type="ECO:0000256" key="7">
    <source>
        <dbReference type="ARBA" id="ARBA00022840"/>
    </source>
</evidence>
<dbReference type="Pfam" id="PF01472">
    <property type="entry name" value="PUA"/>
    <property type="match status" value="1"/>
</dbReference>
<name>L1IS27_GUITC</name>
<dbReference type="PROSITE" id="PS00902">
    <property type="entry name" value="GLUTAMATE_5_KINASE"/>
    <property type="match status" value="1"/>
</dbReference>
<dbReference type="HAMAP" id="MF_00456">
    <property type="entry name" value="ProB"/>
    <property type="match status" value="1"/>
</dbReference>
<dbReference type="InterPro" id="IPR036974">
    <property type="entry name" value="PUA_sf"/>
</dbReference>
<dbReference type="InterPro" id="IPR015947">
    <property type="entry name" value="PUA-like_sf"/>
</dbReference>
<protein>
    <submittedName>
        <fullName evidence="11 12">Uncharacterized protein</fullName>
    </submittedName>
</protein>
<dbReference type="GO" id="GO:0005737">
    <property type="term" value="C:cytoplasm"/>
    <property type="evidence" value="ECO:0007669"/>
    <property type="project" value="InterPro"/>
</dbReference>
<evidence type="ECO:0000259" key="10">
    <source>
        <dbReference type="Pfam" id="PF01472"/>
    </source>
</evidence>
<reference evidence="11 13" key="1">
    <citation type="journal article" date="2012" name="Nature">
        <title>Algal genomes reveal evolutionary mosaicism and the fate of nucleomorphs.</title>
        <authorList>
            <consortium name="DOE Joint Genome Institute"/>
            <person name="Curtis B.A."/>
            <person name="Tanifuji G."/>
            <person name="Burki F."/>
            <person name="Gruber A."/>
            <person name="Irimia M."/>
            <person name="Maruyama S."/>
            <person name="Arias M.C."/>
            <person name="Ball S.G."/>
            <person name="Gile G.H."/>
            <person name="Hirakawa Y."/>
            <person name="Hopkins J.F."/>
            <person name="Kuo A."/>
            <person name="Rensing S.A."/>
            <person name="Schmutz J."/>
            <person name="Symeonidi A."/>
            <person name="Elias M."/>
            <person name="Eveleigh R.J."/>
            <person name="Herman E.K."/>
            <person name="Klute M.J."/>
            <person name="Nakayama T."/>
            <person name="Obornik M."/>
            <person name="Reyes-Prieto A."/>
            <person name="Armbrust E.V."/>
            <person name="Aves S.J."/>
            <person name="Beiko R.G."/>
            <person name="Coutinho P."/>
            <person name="Dacks J.B."/>
            <person name="Durnford D.G."/>
            <person name="Fast N.M."/>
            <person name="Green B.R."/>
            <person name="Grisdale C.J."/>
            <person name="Hempel F."/>
            <person name="Henrissat B."/>
            <person name="Hoppner M.P."/>
            <person name="Ishida K."/>
            <person name="Kim E."/>
            <person name="Koreny L."/>
            <person name="Kroth P.G."/>
            <person name="Liu Y."/>
            <person name="Malik S.B."/>
            <person name="Maier U.G."/>
            <person name="McRose D."/>
            <person name="Mock T."/>
            <person name="Neilson J.A."/>
            <person name="Onodera N.T."/>
            <person name="Poole A.M."/>
            <person name="Pritham E.J."/>
            <person name="Richards T.A."/>
            <person name="Rocap G."/>
            <person name="Roy S.W."/>
            <person name="Sarai C."/>
            <person name="Schaack S."/>
            <person name="Shirato S."/>
            <person name="Slamovits C.H."/>
            <person name="Spencer D.F."/>
            <person name="Suzuki S."/>
            <person name="Worden A.Z."/>
            <person name="Zauner S."/>
            <person name="Barry K."/>
            <person name="Bell C."/>
            <person name="Bharti A.K."/>
            <person name="Crow J.A."/>
            <person name="Grimwood J."/>
            <person name="Kramer R."/>
            <person name="Lindquist E."/>
            <person name="Lucas S."/>
            <person name="Salamov A."/>
            <person name="McFadden G.I."/>
            <person name="Lane C.E."/>
            <person name="Keeling P.J."/>
            <person name="Gray M.W."/>
            <person name="Grigoriev I.V."/>
            <person name="Archibald J.M."/>
        </authorList>
    </citation>
    <scope>NUCLEOTIDE SEQUENCE</scope>
    <source>
        <strain evidence="11 13">CCMP2712</strain>
    </source>
</reference>
<dbReference type="GO" id="GO:0003723">
    <property type="term" value="F:RNA binding"/>
    <property type="evidence" value="ECO:0007669"/>
    <property type="project" value="InterPro"/>
</dbReference>
<evidence type="ECO:0000256" key="8">
    <source>
        <dbReference type="SAM" id="MobiDB-lite"/>
    </source>
</evidence>
<evidence type="ECO:0000256" key="3">
    <source>
        <dbReference type="ARBA" id="ARBA00022650"/>
    </source>
</evidence>
<keyword evidence="2" id="KW-0028">Amino-acid biosynthesis</keyword>
<dbReference type="InterPro" id="IPR041739">
    <property type="entry name" value="G5K_ProB"/>
</dbReference>
<evidence type="ECO:0000256" key="4">
    <source>
        <dbReference type="ARBA" id="ARBA00022679"/>
    </source>
</evidence>
<dbReference type="SUPFAM" id="SSF88697">
    <property type="entry name" value="PUA domain-like"/>
    <property type="match status" value="1"/>
</dbReference>
<dbReference type="KEGG" id="gtt:GUITHDRAFT_143893"/>
<keyword evidence="3" id="KW-0641">Proline biosynthesis</keyword>
<organism evidence="11">
    <name type="scientific">Guillardia theta (strain CCMP2712)</name>
    <name type="common">Cryptophyte</name>
    <dbReference type="NCBI Taxonomy" id="905079"/>
    <lineage>
        <taxon>Eukaryota</taxon>
        <taxon>Cryptophyceae</taxon>
        <taxon>Pyrenomonadales</taxon>
        <taxon>Geminigeraceae</taxon>
        <taxon>Guillardia</taxon>
    </lineage>
</organism>
<dbReference type="GO" id="GO:0004349">
    <property type="term" value="F:glutamate 5-kinase activity"/>
    <property type="evidence" value="ECO:0007669"/>
    <property type="project" value="InterPro"/>
</dbReference>
<dbReference type="PROSITE" id="PS50890">
    <property type="entry name" value="PUA"/>
    <property type="match status" value="1"/>
</dbReference>
<dbReference type="FunFam" id="3.40.1160.10:FF:000006">
    <property type="entry name" value="Glutamate 5-kinase"/>
    <property type="match status" value="1"/>
</dbReference>
<dbReference type="Proteomes" id="UP000011087">
    <property type="component" value="Unassembled WGS sequence"/>
</dbReference>
<gene>
    <name evidence="11" type="ORF">GUITHDRAFT_143893</name>
</gene>
<dbReference type="InterPro" id="IPR005715">
    <property type="entry name" value="Glu_5kinase/COase_Synthase"/>
</dbReference>
<evidence type="ECO:0000256" key="6">
    <source>
        <dbReference type="ARBA" id="ARBA00022777"/>
    </source>
</evidence>
<dbReference type="HOGENOM" id="CLU_025400_2_0_1"/>
<feature type="compositionally biased region" description="Basic and acidic residues" evidence="8">
    <location>
        <begin position="391"/>
        <end position="416"/>
    </location>
</feature>
<dbReference type="PIRSF" id="PIRSF000729">
    <property type="entry name" value="GK"/>
    <property type="match status" value="1"/>
</dbReference>
<dbReference type="InterPro" id="IPR019797">
    <property type="entry name" value="Glutamate_5-kinase_CS"/>
</dbReference>
<dbReference type="eggNOG" id="KOG1154">
    <property type="taxonomic scope" value="Eukaryota"/>
</dbReference>
<evidence type="ECO:0000313" key="11">
    <source>
        <dbReference type="EMBL" id="EKX38882.1"/>
    </source>
</evidence>
<keyword evidence="6" id="KW-0418">Kinase</keyword>
<evidence type="ECO:0000313" key="13">
    <source>
        <dbReference type="Proteomes" id="UP000011087"/>
    </source>
</evidence>
<dbReference type="GO" id="GO:0004350">
    <property type="term" value="F:glutamate-5-semialdehyde dehydrogenase activity"/>
    <property type="evidence" value="ECO:0007669"/>
    <property type="project" value="TreeGrafter"/>
</dbReference>
<dbReference type="PaxDb" id="55529-EKX38882"/>
<dbReference type="Pfam" id="PF00696">
    <property type="entry name" value="AA_kinase"/>
    <property type="match status" value="1"/>
</dbReference>
<proteinExistence type="inferred from homology"/>
<dbReference type="InterPro" id="IPR002478">
    <property type="entry name" value="PUA"/>
</dbReference>
<evidence type="ECO:0000259" key="9">
    <source>
        <dbReference type="Pfam" id="PF00696"/>
    </source>
</evidence>
<dbReference type="NCBIfam" id="TIGR01027">
    <property type="entry name" value="proB"/>
    <property type="match status" value="1"/>
</dbReference>
<dbReference type="PRINTS" id="PR00474">
    <property type="entry name" value="GLU5KINASE"/>
</dbReference>
<dbReference type="Gene3D" id="2.30.130.10">
    <property type="entry name" value="PUA domain"/>
    <property type="match status" value="1"/>
</dbReference>
<dbReference type="GO" id="GO:0008652">
    <property type="term" value="P:amino acid biosynthetic process"/>
    <property type="evidence" value="ECO:0007669"/>
    <property type="project" value="UniProtKB-KW"/>
</dbReference>
<dbReference type="Gene3D" id="3.40.1160.10">
    <property type="entry name" value="Acetylglutamate kinase-like"/>
    <property type="match status" value="1"/>
</dbReference>
<dbReference type="STRING" id="905079.L1IS27"/>
<dbReference type="AlphaFoldDB" id="L1IS27"/>
<dbReference type="SUPFAM" id="SSF53633">
    <property type="entry name" value="Carbamate kinase-like"/>
    <property type="match status" value="1"/>
</dbReference>
<evidence type="ECO:0000256" key="2">
    <source>
        <dbReference type="ARBA" id="ARBA00022605"/>
    </source>
</evidence>
<dbReference type="InterPro" id="IPR001057">
    <property type="entry name" value="Glu/AcGlu_kinase"/>
</dbReference>
<dbReference type="PANTHER" id="PTHR11063:SF8">
    <property type="entry name" value="DELTA-1-PYRROLINE-5-CARBOXYLATE SYNTHASE"/>
    <property type="match status" value="1"/>
</dbReference>